<accession>A0A5B6W5P1</accession>
<evidence type="ECO:0000313" key="1">
    <source>
        <dbReference type="EMBL" id="KAA3477020.1"/>
    </source>
</evidence>
<name>A0A5B6W5P1_9ROSI</name>
<dbReference type="OrthoDB" id="1001947at2759"/>
<proteinExistence type="predicted"/>
<sequence>MALVDWEAICQPQVCGGLSLKHLQDQNTSFLLKLGVNLISNKDALWVRLLRSKYGMKETIPESITRGSCSAMWRAIVKSEQGQRSNVRRIAGYPK</sequence>
<reference evidence="2" key="1">
    <citation type="journal article" date="2019" name="Plant Biotechnol. J.">
        <title>Genome sequencing of the Australian wild diploid species Gossypium australe highlights disease resistance and delayed gland morphogenesis.</title>
        <authorList>
            <person name="Cai Y."/>
            <person name="Cai X."/>
            <person name="Wang Q."/>
            <person name="Wang P."/>
            <person name="Zhang Y."/>
            <person name="Cai C."/>
            <person name="Xu Y."/>
            <person name="Wang K."/>
            <person name="Zhou Z."/>
            <person name="Wang C."/>
            <person name="Geng S."/>
            <person name="Li B."/>
            <person name="Dong Q."/>
            <person name="Hou Y."/>
            <person name="Wang H."/>
            <person name="Ai P."/>
            <person name="Liu Z."/>
            <person name="Yi F."/>
            <person name="Sun M."/>
            <person name="An G."/>
            <person name="Cheng J."/>
            <person name="Zhang Y."/>
            <person name="Shi Q."/>
            <person name="Xie Y."/>
            <person name="Shi X."/>
            <person name="Chang Y."/>
            <person name="Huang F."/>
            <person name="Chen Y."/>
            <person name="Hong S."/>
            <person name="Mi L."/>
            <person name="Sun Q."/>
            <person name="Zhang L."/>
            <person name="Zhou B."/>
            <person name="Peng R."/>
            <person name="Zhang X."/>
            <person name="Liu F."/>
        </authorList>
    </citation>
    <scope>NUCLEOTIDE SEQUENCE [LARGE SCALE GENOMIC DNA]</scope>
    <source>
        <strain evidence="2">cv. PA1801</strain>
    </source>
</reference>
<dbReference type="AlphaFoldDB" id="A0A5B6W5P1"/>
<gene>
    <name evidence="1" type="ORF">EPI10_010941</name>
</gene>
<protein>
    <submittedName>
        <fullName evidence="1">(+)-neomenthol dehydrogenase-like</fullName>
    </submittedName>
</protein>
<comment type="caution">
    <text evidence="1">The sequence shown here is derived from an EMBL/GenBank/DDBJ whole genome shotgun (WGS) entry which is preliminary data.</text>
</comment>
<keyword evidence="2" id="KW-1185">Reference proteome</keyword>
<dbReference type="Proteomes" id="UP000325315">
    <property type="component" value="Unassembled WGS sequence"/>
</dbReference>
<organism evidence="1 2">
    <name type="scientific">Gossypium australe</name>
    <dbReference type="NCBI Taxonomy" id="47621"/>
    <lineage>
        <taxon>Eukaryota</taxon>
        <taxon>Viridiplantae</taxon>
        <taxon>Streptophyta</taxon>
        <taxon>Embryophyta</taxon>
        <taxon>Tracheophyta</taxon>
        <taxon>Spermatophyta</taxon>
        <taxon>Magnoliopsida</taxon>
        <taxon>eudicotyledons</taxon>
        <taxon>Gunneridae</taxon>
        <taxon>Pentapetalae</taxon>
        <taxon>rosids</taxon>
        <taxon>malvids</taxon>
        <taxon>Malvales</taxon>
        <taxon>Malvaceae</taxon>
        <taxon>Malvoideae</taxon>
        <taxon>Gossypium</taxon>
    </lineage>
</organism>
<evidence type="ECO:0000313" key="2">
    <source>
        <dbReference type="Proteomes" id="UP000325315"/>
    </source>
</evidence>
<dbReference type="EMBL" id="SMMG02000004">
    <property type="protein sequence ID" value="KAA3477020.1"/>
    <property type="molecule type" value="Genomic_DNA"/>
</dbReference>